<dbReference type="EMBL" id="FLUP01000001">
    <property type="protein sequence ID" value="SBV99676.1"/>
    <property type="molecule type" value="Genomic_DNA"/>
</dbReference>
<dbReference type="AlphaFoldDB" id="A0A212JJQ3"/>
<accession>A0A212JJQ3</accession>
<reference evidence="1" key="1">
    <citation type="submission" date="2016-04" db="EMBL/GenBank/DDBJ databases">
        <authorList>
            <person name="Evans L.H."/>
            <person name="Alamgir A."/>
            <person name="Owens N."/>
            <person name="Weber N.D."/>
            <person name="Virtaneva K."/>
            <person name="Barbian K."/>
            <person name="Babar A."/>
            <person name="Rosenke K."/>
        </authorList>
    </citation>
    <scope>NUCLEOTIDE SEQUENCE</scope>
    <source>
        <strain evidence="1">92-2</strain>
    </source>
</reference>
<proteinExistence type="predicted"/>
<protein>
    <submittedName>
        <fullName evidence="1">Uncharacterized protein</fullName>
    </submittedName>
</protein>
<evidence type="ECO:0000313" key="1">
    <source>
        <dbReference type="EMBL" id="SBV99676.1"/>
    </source>
</evidence>
<sequence length="58" mass="6626">MRRVTHSWVLSVDMLEFFGFLSISSSKYPVPSHSDILAGICKRNLSRARLLGLQTFQK</sequence>
<organism evidence="1">
    <name type="scientific">uncultured Desulfovibrio sp</name>
    <dbReference type="NCBI Taxonomy" id="167968"/>
    <lineage>
        <taxon>Bacteria</taxon>
        <taxon>Pseudomonadati</taxon>
        <taxon>Thermodesulfobacteriota</taxon>
        <taxon>Desulfovibrionia</taxon>
        <taxon>Desulfovibrionales</taxon>
        <taxon>Desulfovibrionaceae</taxon>
        <taxon>Desulfovibrio</taxon>
        <taxon>environmental samples</taxon>
    </lineage>
</organism>
<name>A0A212JJQ3_9BACT</name>
<gene>
    <name evidence="1" type="ORF">KM92DES2_11255</name>
</gene>